<proteinExistence type="inferred from homology"/>
<evidence type="ECO:0000256" key="1">
    <source>
        <dbReference type="ARBA" id="ARBA00009447"/>
    </source>
</evidence>
<feature type="region of interest" description="Disordered" evidence="2">
    <location>
        <begin position="1"/>
        <end position="56"/>
    </location>
</feature>
<protein>
    <submittedName>
        <fullName evidence="4">Exocyst complex component 3-like protein 4</fullName>
    </submittedName>
</protein>
<gene>
    <name evidence="4" type="primary">EXOC3L4</name>
</gene>
<dbReference type="Proteomes" id="UP000694871">
    <property type="component" value="Unplaced"/>
</dbReference>
<feature type="region of interest" description="Disordered" evidence="2">
    <location>
        <begin position="101"/>
        <end position="173"/>
    </location>
</feature>
<keyword evidence="3" id="KW-1185">Reference proteome</keyword>
<dbReference type="PANTHER" id="PTHR21292">
    <property type="entry name" value="EXOCYST COMPLEX COMPONENT SEC6-RELATED"/>
    <property type="match status" value="1"/>
</dbReference>
<dbReference type="InterPro" id="IPR010326">
    <property type="entry name" value="EXOC3/Sec6"/>
</dbReference>
<dbReference type="RefSeq" id="XP_015275074.1">
    <property type="nucleotide sequence ID" value="XM_015419588.1"/>
</dbReference>
<feature type="compositionally biased region" description="Polar residues" evidence="2">
    <location>
        <begin position="150"/>
        <end position="171"/>
    </location>
</feature>
<evidence type="ECO:0000313" key="3">
    <source>
        <dbReference type="Proteomes" id="UP000694871"/>
    </source>
</evidence>
<comment type="similarity">
    <text evidence="1">Belongs to the SEC6 family.</text>
</comment>
<accession>A0ABM1KMY7</accession>
<dbReference type="GeneID" id="107117462"/>
<feature type="compositionally biased region" description="Basic and acidic residues" evidence="2">
    <location>
        <begin position="116"/>
        <end position="145"/>
    </location>
</feature>
<evidence type="ECO:0000256" key="2">
    <source>
        <dbReference type="SAM" id="MobiDB-lite"/>
    </source>
</evidence>
<organism evidence="3 4">
    <name type="scientific">Gekko japonicus</name>
    <name type="common">Schlegel's Japanese gecko</name>
    <dbReference type="NCBI Taxonomy" id="146911"/>
    <lineage>
        <taxon>Eukaryota</taxon>
        <taxon>Metazoa</taxon>
        <taxon>Chordata</taxon>
        <taxon>Craniata</taxon>
        <taxon>Vertebrata</taxon>
        <taxon>Euteleostomi</taxon>
        <taxon>Lepidosauria</taxon>
        <taxon>Squamata</taxon>
        <taxon>Bifurcata</taxon>
        <taxon>Gekkota</taxon>
        <taxon>Gekkonidae</taxon>
        <taxon>Gekkoninae</taxon>
        <taxon>Gekko</taxon>
    </lineage>
</organism>
<name>A0ABM1KMY7_GEKJA</name>
<reference evidence="4" key="1">
    <citation type="submission" date="2025-08" db="UniProtKB">
        <authorList>
            <consortium name="RefSeq"/>
        </authorList>
    </citation>
    <scope>IDENTIFICATION</scope>
</reference>
<sequence length="863" mass="97900">MDDNKTGVLEADTAVESPSEPGSPEKCTESEGSSCEAQLNSPPLNNEGEKETKNPKKAFVRVLSLSRVIPRSIKEIPTKEPEILRSSKRFAKKSFKQIEDHACASKGHSSVLEESGEFKDDSIEKEPPSEHQKGPSGSPEKRTESEDSYCETQLNSPPLNHQGGKETTSPNKPLATMLSFSREISKSVKGISVNEPGILRSSKRFANRSLKWIEGHVHAHKESRSTSEDIGKPEDKCVKKEPLSVMEINEFIQTRQLLEAFENIKGLEMELLAERDAKKYGDNLKECTAKAKDVDLLYDHISKVIRQIVQETLDLPGIDEKALTSLMTLIEEEEKAHPKASEATISSGPAAVGSARNWRQLWKEAVNQSAKGRVCKVPVPLKDNNQSWLSQHLAFFTMAVKEDLFKVKLHVQKCYPQDYNVCDTYVGAFHKALSVHLHDILEENSLTLTECYALLSWINNIYRSEEFLGHVDLKPEIKTEDLPSLLTPEALAKLKNDYINSVKEKTKECLDNILVLQTGNWDSEGQPEALRNQPCSSLSLDIQMMVGQHMKASGRICDRLEVAVLDVSLKEVMEFVPRFEKTFLEWDKENDDPQFVELMVTYINDFEELLLIIWSSRGRKAAAIILGKSMVTSGLRAGERNFSISCQELEETVKDLMLNYQKHFLHKLRQKTQPMLKKILSKQWVLYSGTPDALIQKAVSATEEFSKPLIHLKEPIHKDFLHEIHKYMVKEYITQTLKSKSKTGRRKWEEASKLMKQDALIIHNSMKHLGSSSDWLFPAILHIADIIGEKKKRNIKDCLKKLSQDYPDIRREHILALLTLRGWWRNTRQSMADQIDGLSEGSEAGSRQTLFAEIELPNTIQCF</sequence>
<dbReference type="InterPro" id="IPR042532">
    <property type="entry name" value="EXOC3/Sec6_C"/>
</dbReference>
<dbReference type="Pfam" id="PF06046">
    <property type="entry name" value="Sec6"/>
    <property type="match status" value="1"/>
</dbReference>
<dbReference type="PANTHER" id="PTHR21292:SF14">
    <property type="entry name" value="EXOCYST COMPLEX COMPONENT 3-LIKE PROTEIN 4"/>
    <property type="match status" value="1"/>
</dbReference>
<feature type="compositionally biased region" description="Polar residues" evidence="2">
    <location>
        <begin position="30"/>
        <end position="44"/>
    </location>
</feature>
<evidence type="ECO:0000313" key="4">
    <source>
        <dbReference type="RefSeq" id="XP_015275074.1"/>
    </source>
</evidence>
<dbReference type="Gene3D" id="1.10.357.70">
    <property type="entry name" value="Exocyst complex component Sec6, C-terminal domain"/>
    <property type="match status" value="1"/>
</dbReference>